<dbReference type="Proteomes" id="UP001348641">
    <property type="component" value="Unassembled WGS sequence"/>
</dbReference>
<dbReference type="SUPFAM" id="SSF55681">
    <property type="entry name" value="Class II aaRS and biotin synthetases"/>
    <property type="match status" value="1"/>
</dbReference>
<dbReference type="RefSeq" id="WP_330157645.1">
    <property type="nucleotide sequence ID" value="NZ_BAAAJA010000046.1"/>
</dbReference>
<reference evidence="3 4" key="1">
    <citation type="submission" date="2023-07" db="EMBL/GenBank/DDBJ databases">
        <authorList>
            <person name="Girao M."/>
            <person name="Carvalho M.F."/>
        </authorList>
    </citation>
    <scope>NUCLEOTIDE SEQUENCE [LARGE SCALE GENOMIC DNA]</scope>
    <source>
        <strain evidence="3 4">66/93</strain>
    </source>
</reference>
<name>A0ABU7KMA6_9ACTN</name>
<evidence type="ECO:0000313" key="4">
    <source>
        <dbReference type="Proteomes" id="UP001348641"/>
    </source>
</evidence>
<protein>
    <recommendedName>
        <fullName evidence="2">Aminoacyl-transfer RNA synthetases class-II family profile domain-containing protein</fullName>
    </recommendedName>
</protein>
<feature type="domain" description="Aminoacyl-transfer RNA synthetases class-II family profile" evidence="2">
    <location>
        <begin position="157"/>
        <end position="402"/>
    </location>
</feature>
<accession>A0ABU7KMA6</accession>
<dbReference type="EMBL" id="JAUUCC010000015">
    <property type="protein sequence ID" value="MEE2050424.1"/>
    <property type="molecule type" value="Genomic_DNA"/>
</dbReference>
<proteinExistence type="predicted"/>
<comment type="caution">
    <text evidence="3">The sequence shown here is derived from an EMBL/GenBank/DDBJ whole genome shotgun (WGS) entry which is preliminary data.</text>
</comment>
<organism evidence="3 4">
    <name type="scientific">Nocardiopsis tropica</name>
    <dbReference type="NCBI Taxonomy" id="109330"/>
    <lineage>
        <taxon>Bacteria</taxon>
        <taxon>Bacillati</taxon>
        <taxon>Actinomycetota</taxon>
        <taxon>Actinomycetes</taxon>
        <taxon>Streptosporangiales</taxon>
        <taxon>Nocardiopsidaceae</taxon>
        <taxon>Nocardiopsis</taxon>
    </lineage>
</organism>
<feature type="region of interest" description="Disordered" evidence="1">
    <location>
        <begin position="1"/>
        <end position="22"/>
    </location>
</feature>
<evidence type="ECO:0000256" key="1">
    <source>
        <dbReference type="SAM" id="MobiDB-lite"/>
    </source>
</evidence>
<evidence type="ECO:0000259" key="2">
    <source>
        <dbReference type="PROSITE" id="PS50862"/>
    </source>
</evidence>
<dbReference type="InterPro" id="IPR006195">
    <property type="entry name" value="aa-tRNA-synth_II"/>
</dbReference>
<dbReference type="InterPro" id="IPR045864">
    <property type="entry name" value="aa-tRNA-synth_II/BPL/LPL"/>
</dbReference>
<sequence>MNHTHRNDQPPAPARGGPTRVALHTPVPGTLGPEIERRLYFVSPQISGFALVGDGDTVTAVDLTTRGPCEEEGLEAKVNRMVDNDVRPQMPTRPKSVWTSPHERAADGNTFERLAAAGAVAEVGEGQVAVGEPLLSLFAYFDRAVLGILAQDHSAREFRYPTLIRTSTLERAGYFTSFPQHLMFVTRLHNDIDVYRSFQESYPRTGIGPSVLQSCGNVDYCLPPTMCYHTFAQYGGRALEGDGLHVVTSRGKSFRFEAGYSTTLERLWDFTIREIVFLGSREDVARARERYMRKVFAFLEELGLSGWCEVGNDPFFSGSDTSARIWSQRLQELKYELRLPVGPDRSIAVGSFNFHDDLFGRAFDITRGEGPAHSGCVGFGLERLVFAFLSQFGTDEQDWPDPVRAGVRAVGGI</sequence>
<evidence type="ECO:0000313" key="3">
    <source>
        <dbReference type="EMBL" id="MEE2050424.1"/>
    </source>
</evidence>
<gene>
    <name evidence="3" type="ORF">Q8A49_07935</name>
</gene>
<dbReference type="PROSITE" id="PS50862">
    <property type="entry name" value="AA_TRNA_LIGASE_II"/>
    <property type="match status" value="1"/>
</dbReference>
<dbReference type="Gene3D" id="3.30.930.10">
    <property type="entry name" value="Bira Bifunctional Protein, Domain 2"/>
    <property type="match status" value="1"/>
</dbReference>